<feature type="domain" description="Spore germination protein N-terminal" evidence="9">
    <location>
        <begin position="25"/>
        <end position="197"/>
    </location>
</feature>
<evidence type="ECO:0000256" key="3">
    <source>
        <dbReference type="ARBA" id="ARBA00022544"/>
    </source>
</evidence>
<dbReference type="InterPro" id="IPR008844">
    <property type="entry name" value="Spore_GerAC-like"/>
</dbReference>
<dbReference type="Pfam" id="PF25198">
    <property type="entry name" value="Spore_GerAC_N"/>
    <property type="match status" value="1"/>
</dbReference>
<dbReference type="GO" id="GO:0009847">
    <property type="term" value="P:spore germination"/>
    <property type="evidence" value="ECO:0007669"/>
    <property type="project" value="InterPro"/>
</dbReference>
<keyword evidence="4" id="KW-0732">Signal</keyword>
<accession>A0A7T7CAT1</accession>
<dbReference type="Pfam" id="PF05504">
    <property type="entry name" value="Spore_GerAC"/>
    <property type="match status" value="1"/>
</dbReference>
<comment type="similarity">
    <text evidence="2">Belongs to the GerABKC lipoprotein family.</text>
</comment>
<dbReference type="InterPro" id="IPR046953">
    <property type="entry name" value="Spore_GerAC-like_C"/>
</dbReference>
<dbReference type="Gene3D" id="3.30.300.210">
    <property type="entry name" value="Nutrient germinant receptor protein C, domain 3"/>
    <property type="match status" value="1"/>
</dbReference>
<dbReference type="KEGG" id="scia:HUG15_06165"/>
<dbReference type="PANTHER" id="PTHR35789">
    <property type="entry name" value="SPORE GERMINATION PROTEIN B3"/>
    <property type="match status" value="1"/>
</dbReference>
<protein>
    <submittedName>
        <fullName evidence="10">Ger(X)C family spore germination protein</fullName>
    </submittedName>
</protein>
<dbReference type="PANTHER" id="PTHR35789:SF1">
    <property type="entry name" value="SPORE GERMINATION PROTEIN B3"/>
    <property type="match status" value="1"/>
</dbReference>
<evidence type="ECO:0000313" key="10">
    <source>
        <dbReference type="EMBL" id="QQK75227.1"/>
    </source>
</evidence>
<reference evidence="10 11" key="1">
    <citation type="submission" date="2020-06" db="EMBL/GenBank/DDBJ databases">
        <title>Genomic analysis of Salicibibacter sp. NKC5-3.</title>
        <authorList>
            <person name="Oh Y.J."/>
        </authorList>
    </citation>
    <scope>NUCLEOTIDE SEQUENCE [LARGE SCALE GENOMIC DNA]</scope>
    <source>
        <strain evidence="10 11">NKC5-3</strain>
    </source>
</reference>
<sequence>MKQKDYMVALTLLLFIGVAGCWNNMELPDLAIVMALGIDQTDDGYRMSIQVLDPIEIDPLREGGGQDTSVTVYQAEGVTIQEAIRKLHTKVPRRVNVSHTQVIVIGETLAKEGVRDTLDLFVRDHEFPPYMLMAISRGIEAQDVVSVLTPIETIPADQLRASLETNAEVWGTTIVVNINDLVDHVNSNDQEAVVSGIQVLGDAKKGEVTENLESSKAFTSLNYDGLAVFKDDRLEGWLNEEESQGYNYAQGNITSTVINVPCGEEGHISLEQLRMNEDSTSNIKNEHPHIEVNISLQANISDVECGMDITKPASVSRLEAAAEGVVEKKMAAAIEKAQTGVQADIFGFGHVIYREHPDVWKQIEDDWDNHFVDLPVNLNVDVQLLQTGEIDDLYEEE</sequence>
<keyword evidence="3" id="KW-0309">Germination</keyword>
<dbReference type="InterPro" id="IPR038501">
    <property type="entry name" value="Spore_GerAC_C_sf"/>
</dbReference>
<dbReference type="RefSeq" id="WP_200127826.1">
    <property type="nucleotide sequence ID" value="NZ_CP054705.1"/>
</dbReference>
<gene>
    <name evidence="10" type="ORF">HUG15_06165</name>
</gene>
<evidence type="ECO:0000256" key="7">
    <source>
        <dbReference type="ARBA" id="ARBA00023288"/>
    </source>
</evidence>
<dbReference type="EMBL" id="CP054705">
    <property type="protein sequence ID" value="QQK75227.1"/>
    <property type="molecule type" value="Genomic_DNA"/>
</dbReference>
<dbReference type="AlphaFoldDB" id="A0A7T7CAT1"/>
<evidence type="ECO:0000259" key="8">
    <source>
        <dbReference type="Pfam" id="PF05504"/>
    </source>
</evidence>
<dbReference type="NCBIfam" id="TIGR02887">
    <property type="entry name" value="spore_ger_x_C"/>
    <property type="match status" value="1"/>
</dbReference>
<dbReference type="Proteomes" id="UP000595823">
    <property type="component" value="Chromosome"/>
</dbReference>
<name>A0A7T7CAT1_9BACI</name>
<dbReference type="GO" id="GO:0016020">
    <property type="term" value="C:membrane"/>
    <property type="evidence" value="ECO:0007669"/>
    <property type="project" value="UniProtKB-SubCell"/>
</dbReference>
<dbReference type="InterPro" id="IPR057336">
    <property type="entry name" value="GerAC_N"/>
</dbReference>
<keyword evidence="6" id="KW-0564">Palmitate</keyword>
<keyword evidence="5" id="KW-0472">Membrane</keyword>
<evidence type="ECO:0000256" key="5">
    <source>
        <dbReference type="ARBA" id="ARBA00023136"/>
    </source>
</evidence>
<evidence type="ECO:0000256" key="1">
    <source>
        <dbReference type="ARBA" id="ARBA00004635"/>
    </source>
</evidence>
<evidence type="ECO:0000256" key="6">
    <source>
        <dbReference type="ARBA" id="ARBA00023139"/>
    </source>
</evidence>
<comment type="subcellular location">
    <subcellularLocation>
        <location evidence="1">Membrane</location>
        <topology evidence="1">Lipid-anchor</topology>
    </subcellularLocation>
</comment>
<evidence type="ECO:0000256" key="4">
    <source>
        <dbReference type="ARBA" id="ARBA00022729"/>
    </source>
</evidence>
<dbReference type="PROSITE" id="PS51257">
    <property type="entry name" value="PROKAR_LIPOPROTEIN"/>
    <property type="match status" value="1"/>
</dbReference>
<feature type="domain" description="Spore germination GerAC-like C-terminal" evidence="8">
    <location>
        <begin position="224"/>
        <end position="388"/>
    </location>
</feature>
<evidence type="ECO:0000256" key="2">
    <source>
        <dbReference type="ARBA" id="ARBA00007886"/>
    </source>
</evidence>
<keyword evidence="7" id="KW-0449">Lipoprotein</keyword>
<proteinExistence type="inferred from homology"/>
<keyword evidence="11" id="KW-1185">Reference proteome</keyword>
<evidence type="ECO:0000313" key="11">
    <source>
        <dbReference type="Proteomes" id="UP000595823"/>
    </source>
</evidence>
<evidence type="ECO:0000259" key="9">
    <source>
        <dbReference type="Pfam" id="PF25198"/>
    </source>
</evidence>
<organism evidence="10 11">
    <name type="scientific">Salicibibacter cibarius</name>
    <dbReference type="NCBI Taxonomy" id="2743000"/>
    <lineage>
        <taxon>Bacteria</taxon>
        <taxon>Bacillati</taxon>
        <taxon>Bacillota</taxon>
        <taxon>Bacilli</taxon>
        <taxon>Bacillales</taxon>
        <taxon>Bacillaceae</taxon>
        <taxon>Salicibibacter</taxon>
    </lineage>
</organism>
<dbReference type="Gene3D" id="6.20.190.10">
    <property type="entry name" value="Nutrient germinant receptor protein C, domain 1"/>
    <property type="match status" value="1"/>
</dbReference>